<evidence type="ECO:0000256" key="1">
    <source>
        <dbReference type="SAM" id="MobiDB-lite"/>
    </source>
</evidence>
<gene>
    <name evidence="2" type="ORF">SAMN05216267_1002164</name>
</gene>
<organism evidence="2 3">
    <name type="scientific">Actinacidiphila rubida</name>
    <dbReference type="NCBI Taxonomy" id="310780"/>
    <lineage>
        <taxon>Bacteria</taxon>
        <taxon>Bacillati</taxon>
        <taxon>Actinomycetota</taxon>
        <taxon>Actinomycetes</taxon>
        <taxon>Kitasatosporales</taxon>
        <taxon>Streptomycetaceae</taxon>
        <taxon>Actinacidiphila</taxon>
    </lineage>
</organism>
<dbReference type="STRING" id="310780.SAMN05216267_1002164"/>
<dbReference type="AlphaFoldDB" id="A0A1H8EGP0"/>
<keyword evidence="3" id="KW-1185">Reference proteome</keyword>
<reference evidence="2 3" key="1">
    <citation type="submission" date="2016-10" db="EMBL/GenBank/DDBJ databases">
        <authorList>
            <person name="de Groot N.N."/>
        </authorList>
    </citation>
    <scope>NUCLEOTIDE SEQUENCE [LARGE SCALE GENOMIC DNA]</scope>
    <source>
        <strain evidence="2 3">CGMCC 4.2026</strain>
    </source>
</reference>
<evidence type="ECO:0000313" key="2">
    <source>
        <dbReference type="EMBL" id="SEN17938.1"/>
    </source>
</evidence>
<feature type="compositionally biased region" description="Basic and acidic residues" evidence="1">
    <location>
        <begin position="21"/>
        <end position="37"/>
    </location>
</feature>
<feature type="compositionally biased region" description="Basic residues" evidence="1">
    <location>
        <begin position="1"/>
        <end position="14"/>
    </location>
</feature>
<sequence>MTRRRVRRRGRRVAVRGGGGESEHGDGEGGGRRDGARGRRRAPGPRAPGRRSEGNGRGGPGRCRAKARGGGGDPSRGVRLLALPGVFREPGGRRRGRRAQLRLLAEHPQEVRVQLLRRVRAQVPRRDRGVLHLPAQHDERVVAGERRPARQQFVQRAAQGVDVGGAVRARSPGPFRGQVATRPEHRVGARGGEGGLAVVALGDAEVRDLHRTALARQQVGRLDVPVDHTVQMGRGQPGGRLRADLGDPREGQRPLVAQFLGQGAAAHPFHHQEGAAVLRPEVVHAHDARVVEPCGRARLVPEAGRGGVAVRCGRGQHLDGHGAAQAQVPRPPDLTHRATSQWRVQSVAISKYHGTGLLTVSSPATVAGPGHVPGGRHRRRGSPAGAVLPLRRSSVACSAHVDRPGTVRGHGFCYPPSPT</sequence>
<protein>
    <submittedName>
        <fullName evidence="2">Uncharacterized protein</fullName>
    </submittedName>
</protein>
<dbReference type="AntiFam" id="ANF00226">
    <property type="entry name" value="Shadow ORF (opposite pknB)"/>
</dbReference>
<accession>A0A1H8EGP0</accession>
<evidence type="ECO:0000313" key="3">
    <source>
        <dbReference type="Proteomes" id="UP000181951"/>
    </source>
</evidence>
<dbReference type="EMBL" id="FODD01000002">
    <property type="protein sequence ID" value="SEN17938.1"/>
    <property type="molecule type" value="Genomic_DNA"/>
</dbReference>
<feature type="region of interest" description="Disordered" evidence="1">
    <location>
        <begin position="1"/>
        <end position="78"/>
    </location>
</feature>
<proteinExistence type="predicted"/>
<dbReference type="Proteomes" id="UP000181951">
    <property type="component" value="Unassembled WGS sequence"/>
</dbReference>
<name>A0A1H8EGP0_9ACTN</name>